<dbReference type="InterPro" id="IPR036850">
    <property type="entry name" value="NDK-like_dom_sf"/>
</dbReference>
<name>A0A7W9HE27_9PSEU</name>
<evidence type="ECO:0000313" key="2">
    <source>
        <dbReference type="Proteomes" id="UP000552097"/>
    </source>
</evidence>
<proteinExistence type="predicted"/>
<dbReference type="EMBL" id="JACHMO010000001">
    <property type="protein sequence ID" value="MBB5800266.1"/>
    <property type="molecule type" value="Genomic_DNA"/>
</dbReference>
<dbReference type="Proteomes" id="UP000552097">
    <property type="component" value="Unassembled WGS sequence"/>
</dbReference>
<keyword evidence="1" id="KW-0808">Transferase</keyword>
<reference evidence="1 2" key="1">
    <citation type="submission" date="2020-08" db="EMBL/GenBank/DDBJ databases">
        <title>Sequencing the genomes of 1000 actinobacteria strains.</title>
        <authorList>
            <person name="Klenk H.-P."/>
        </authorList>
    </citation>
    <scope>NUCLEOTIDE SEQUENCE [LARGE SCALE GENOMIC DNA]</scope>
    <source>
        <strain evidence="1 2">DSM 45486</strain>
    </source>
</reference>
<dbReference type="GO" id="GO:0016301">
    <property type="term" value="F:kinase activity"/>
    <property type="evidence" value="ECO:0007669"/>
    <property type="project" value="UniProtKB-KW"/>
</dbReference>
<protein>
    <submittedName>
        <fullName evidence="1">Nucleoside diphosphate kinase</fullName>
    </submittedName>
</protein>
<comment type="caution">
    <text evidence="1">The sequence shown here is derived from an EMBL/GenBank/DDBJ whole genome shotgun (WGS) entry which is preliminary data.</text>
</comment>
<dbReference type="SUPFAM" id="SSF54919">
    <property type="entry name" value="Nucleoside diphosphate kinase, NDK"/>
    <property type="match status" value="1"/>
</dbReference>
<keyword evidence="2" id="KW-1185">Reference proteome</keyword>
<accession>A0A7W9HE27</accession>
<keyword evidence="1" id="KW-0418">Kinase</keyword>
<evidence type="ECO:0000313" key="1">
    <source>
        <dbReference type="EMBL" id="MBB5800266.1"/>
    </source>
</evidence>
<organism evidence="1 2">
    <name type="scientific">Saccharothrix ecbatanensis</name>
    <dbReference type="NCBI Taxonomy" id="1105145"/>
    <lineage>
        <taxon>Bacteria</taxon>
        <taxon>Bacillati</taxon>
        <taxon>Actinomycetota</taxon>
        <taxon>Actinomycetes</taxon>
        <taxon>Pseudonocardiales</taxon>
        <taxon>Pseudonocardiaceae</taxon>
        <taxon>Saccharothrix</taxon>
    </lineage>
</organism>
<sequence length="282" mass="31620">MTSQSYLLIKPEAIECGLRSEIYESVKDAGLNVVCQHEFIAQPRHFELGWSDLRKDLHPLEHVVFELWFAGKPVELLLVETEHHAHQAALLAKARIRNDYSRGAFRNMVHAPDSDFEFRLQLGGFDTGCPRCSAAATRITSDHDTPQAFSGGTLLPEELRNPDVIMEHVAPIWNDPQSYFWSLGTPEPWQVSGPGERAYSTYLRYSPYDLSYDNLVGALLDSFPGMTFGRASELLFSAMNRSDVAIATGTRTDVTLAQRSLMRQGLNLAVRPTRDKAAGDHR</sequence>
<dbReference type="AlphaFoldDB" id="A0A7W9HE27"/>
<dbReference type="Gene3D" id="3.30.70.141">
    <property type="entry name" value="Nucleoside diphosphate kinase-like domain"/>
    <property type="match status" value="1"/>
</dbReference>
<dbReference type="RefSeq" id="WP_184914492.1">
    <property type="nucleotide sequence ID" value="NZ_JACHMO010000001.1"/>
</dbReference>
<gene>
    <name evidence="1" type="ORF">F4560_000034</name>
</gene>